<proteinExistence type="predicted"/>
<accession>A4C329</accession>
<protein>
    <submittedName>
        <fullName evidence="1">Uncharacterized protein</fullName>
    </submittedName>
</protein>
<evidence type="ECO:0000313" key="2">
    <source>
        <dbReference type="Proteomes" id="UP000003053"/>
    </source>
</evidence>
<dbReference type="STRING" id="313594.PI23P_06151"/>
<sequence length="301" mass="34643">MFYFADIQIYYNLRVKNNFNLQLMHKKLETDLMSLAHSILQMKNRENVFLLKQKAQEIYEKLSVLAFVEEYVNGTPNLKETKKGLTAVVEAGYENKNRILDGHTATEEIETTIAQVPVAPEPDKITVLDAEVEAVYSQEEIHEQEKEVALNESKAEETETVMEQPFDALENLIFEDTTATDVEAEVPEVLKAPALTLEEELEDVISVDLIADLFEPLKPKSLNDKLQANIQIDLNDRIVFVKNLFDGSQEDFNRVVSQLNSFKTEKEAKKFINKMVKPDYNWVNHEALENRFLAIVERRFA</sequence>
<evidence type="ECO:0000313" key="1">
    <source>
        <dbReference type="EMBL" id="EAR11500.1"/>
    </source>
</evidence>
<gene>
    <name evidence="1" type="ORF">PI23P_06151</name>
</gene>
<dbReference type="EMBL" id="AAOG01000006">
    <property type="protein sequence ID" value="EAR11500.1"/>
    <property type="molecule type" value="Genomic_DNA"/>
</dbReference>
<dbReference type="eggNOG" id="ENOG502ZA4I">
    <property type="taxonomic scope" value="Bacteria"/>
</dbReference>
<comment type="caution">
    <text evidence="1">The sequence shown here is derived from an EMBL/GenBank/DDBJ whole genome shotgun (WGS) entry which is preliminary data.</text>
</comment>
<keyword evidence="2" id="KW-1185">Reference proteome</keyword>
<dbReference type="Proteomes" id="UP000003053">
    <property type="component" value="Unassembled WGS sequence"/>
</dbReference>
<dbReference type="AlphaFoldDB" id="A4C329"/>
<reference evidence="1 2" key="1">
    <citation type="submission" date="2006-02" db="EMBL/GenBank/DDBJ databases">
        <authorList>
            <person name="Murray A."/>
            <person name="Staley J."/>
            <person name="Ferriera S."/>
            <person name="Johnson J."/>
            <person name="Kravitz S."/>
            <person name="Halpern A."/>
            <person name="Remington K."/>
            <person name="Beeson K."/>
            <person name="Tran B."/>
            <person name="Rogers Y.-H."/>
            <person name="Friedman R."/>
            <person name="Venter J.C."/>
        </authorList>
    </citation>
    <scope>NUCLEOTIDE SEQUENCE [LARGE SCALE GENOMIC DNA]</scope>
    <source>
        <strain evidence="1 2">23-P</strain>
    </source>
</reference>
<dbReference type="HOGENOM" id="CLU_050295_0_0_10"/>
<organism evidence="1 2">
    <name type="scientific">Polaribacter irgensii 23-P</name>
    <dbReference type="NCBI Taxonomy" id="313594"/>
    <lineage>
        <taxon>Bacteria</taxon>
        <taxon>Pseudomonadati</taxon>
        <taxon>Bacteroidota</taxon>
        <taxon>Flavobacteriia</taxon>
        <taxon>Flavobacteriales</taxon>
        <taxon>Flavobacteriaceae</taxon>
    </lineage>
</organism>
<name>A4C329_9FLAO</name>